<dbReference type="PROSITE" id="PS00329">
    <property type="entry name" value="HSP70_2"/>
    <property type="match status" value="1"/>
</dbReference>
<proteinExistence type="evidence at transcript level"/>
<evidence type="ECO:0000256" key="9">
    <source>
        <dbReference type="HAMAP-Rule" id="MF_00332"/>
    </source>
</evidence>
<dbReference type="SUPFAM" id="SSF100934">
    <property type="entry name" value="Heat shock protein 70kD (HSP70), C-terminal subdomain"/>
    <property type="match status" value="1"/>
</dbReference>
<keyword evidence="4 9" id="KW-0597">Phosphoprotein</keyword>
<dbReference type="HOGENOM" id="CLU_005965_2_1_0"/>
<dbReference type="HAMAP" id="MF_00332">
    <property type="entry name" value="DnaK"/>
    <property type="match status" value="1"/>
</dbReference>
<dbReference type="PANTHER" id="PTHR19375">
    <property type="entry name" value="HEAT SHOCK PROTEIN 70KDA"/>
    <property type="match status" value="1"/>
</dbReference>
<reference evidence="12 13" key="1">
    <citation type="journal article" date="2014" name="Genome Announc.">
        <title>Genome Sequence and Methylome of Soil Bacterium Gemmatirosa kalamazoonensis KBS708T, a Member of the Rarely Cultivated Gemmatimonadetes Phylum.</title>
        <authorList>
            <person name="Debruyn J.M."/>
            <person name="Radosevich M."/>
            <person name="Wommack K.E."/>
            <person name="Polson S.W."/>
            <person name="Hauser L.J."/>
            <person name="Fawaz M.N."/>
            <person name="Korlach J."/>
            <person name="Tsai Y.C."/>
        </authorList>
    </citation>
    <scope>NUCLEOTIDE SEQUENCE [LARGE SCALE GENOMIC DNA]</scope>
    <source>
        <strain evidence="12 13">KBS708</strain>
    </source>
</reference>
<sequence length="646" mass="69795">MADKVIGIDLGTTNSVVAVLEGGDPVVIPNAEGGRTTPSVVAFTKDGERLVGQIAKRQAVTNPQNTIFSIKRFMGRKTGEVQDEQKKVPYKVTSGSNDLAAVEIQGKRYTPPEISAMILQKMKQTAEDYLGHSVSKAVVTVPAYFNDSQRQATKDAGKIAGLDVLRIINEPTAAALAYGLDKKKEETIAVFDLGGGTYDISILELAEGVFEVKSTNGDTHLGGDDFDQRVIDWLVAEFKRDQGIDLSKDPMALQRLKEAGEKAKMELSTTQSTDINLPFITADASGPKHLNYTLTRAKFEQLVDDLIQRTIPPMEQALKDAGLSAGDIDEVILVGGSTRMPKVQEVVKKFFGKDPNRSVNPDEVVAIGAAIQGGVLTGEQKDVLLLDVTPLSLGIETLGGVMTVLIPRNTTIPTKKTETFSTADDNQTTVEIHVLQGERELAIYNKTIGKFQLTGIPPAPRGMPQVEVTFDIDANGILHVTARDKATGKEQKIRIEASSGLSDAEINRMVNDAQSHAEEDKRKREEIDTRNRLDSLTYEVEKNVKEWGDKVPADTKSKIDSAVERARKALRGDDMGEIRSAQEELTRVFSEAGQSFYQQQAAQSGGESQGGGDTGAGNGGPQAGAQGGAKPDDVVEADYEIVDENK</sequence>
<dbReference type="Gene3D" id="3.90.640.10">
    <property type="entry name" value="Actin, Chain A, domain 4"/>
    <property type="match status" value="1"/>
</dbReference>
<evidence type="ECO:0000256" key="2">
    <source>
        <dbReference type="ARBA" id="ARBA00007381"/>
    </source>
</evidence>
<keyword evidence="6 9" id="KW-0067">ATP-binding</keyword>
<dbReference type="Gene3D" id="3.30.420.40">
    <property type="match status" value="2"/>
</dbReference>
<feature type="compositionally biased region" description="Acidic residues" evidence="11">
    <location>
        <begin position="634"/>
        <end position="646"/>
    </location>
</feature>
<dbReference type="FunFam" id="3.90.640.10:FF:000003">
    <property type="entry name" value="Molecular chaperone DnaK"/>
    <property type="match status" value="1"/>
</dbReference>
<evidence type="ECO:0000256" key="1">
    <source>
        <dbReference type="ARBA" id="ARBA00002290"/>
    </source>
</evidence>
<dbReference type="PATRIC" id="fig|861299.3.peg.3904"/>
<dbReference type="InterPro" id="IPR018181">
    <property type="entry name" value="Heat_shock_70_CS"/>
</dbReference>
<dbReference type="CDD" id="cd10234">
    <property type="entry name" value="ASKHA_NBD_HSP70_DnaK-like"/>
    <property type="match status" value="1"/>
</dbReference>
<keyword evidence="13" id="KW-1185">Reference proteome</keyword>
<dbReference type="SUPFAM" id="SSF53067">
    <property type="entry name" value="Actin-like ATPase domain"/>
    <property type="match status" value="2"/>
</dbReference>
<dbReference type="InterPro" id="IPR012725">
    <property type="entry name" value="Chaperone_DnaK"/>
</dbReference>
<dbReference type="GO" id="GO:0005524">
    <property type="term" value="F:ATP binding"/>
    <property type="evidence" value="ECO:0007669"/>
    <property type="project" value="UniProtKB-UniRule"/>
</dbReference>
<dbReference type="AlphaFoldDB" id="W0RM47"/>
<dbReference type="RefSeq" id="WP_025412834.1">
    <property type="nucleotide sequence ID" value="NZ_CP007128.1"/>
</dbReference>
<comment type="similarity">
    <text evidence="2 9 10">Belongs to the heat shock protein 70 family.</text>
</comment>
<dbReference type="FunFam" id="3.30.420.40:FF:000004">
    <property type="entry name" value="Molecular chaperone DnaK"/>
    <property type="match status" value="1"/>
</dbReference>
<keyword evidence="8 9" id="KW-0143">Chaperone</keyword>
<dbReference type="GO" id="GO:0005737">
    <property type="term" value="C:cytoplasm"/>
    <property type="evidence" value="ECO:0007669"/>
    <property type="project" value="UniProtKB-ARBA"/>
</dbReference>
<dbReference type="InterPro" id="IPR029048">
    <property type="entry name" value="HSP70_C_sf"/>
</dbReference>
<dbReference type="eggNOG" id="COG0443">
    <property type="taxonomic scope" value="Bacteria"/>
</dbReference>
<dbReference type="STRING" id="861299.J421_3848"/>
<evidence type="ECO:0000256" key="10">
    <source>
        <dbReference type="RuleBase" id="RU003322"/>
    </source>
</evidence>
<dbReference type="NCBIfam" id="NF003520">
    <property type="entry name" value="PRK05183.1"/>
    <property type="match status" value="1"/>
</dbReference>
<feature type="modified residue" description="Phosphothreonine; by autocatalysis" evidence="9">
    <location>
        <position position="197"/>
    </location>
</feature>
<comment type="induction">
    <text evidence="9">By stress conditions e.g. heat shock.</text>
</comment>
<evidence type="ECO:0000256" key="4">
    <source>
        <dbReference type="ARBA" id="ARBA00022553"/>
    </source>
</evidence>
<evidence type="ECO:0000313" key="12">
    <source>
        <dbReference type="EMBL" id="AHG91385.1"/>
    </source>
</evidence>
<dbReference type="GO" id="GO:0051082">
    <property type="term" value="F:unfolded protein binding"/>
    <property type="evidence" value="ECO:0007669"/>
    <property type="project" value="InterPro"/>
</dbReference>
<dbReference type="NCBIfam" id="NF001413">
    <property type="entry name" value="PRK00290.1"/>
    <property type="match status" value="1"/>
</dbReference>
<dbReference type="FunFam" id="1.20.1270.10:FF:000001">
    <property type="entry name" value="Molecular chaperone DnaK"/>
    <property type="match status" value="1"/>
</dbReference>
<evidence type="ECO:0000256" key="3">
    <source>
        <dbReference type="ARBA" id="ARBA00014415"/>
    </source>
</evidence>
<dbReference type="Gene3D" id="2.60.34.10">
    <property type="entry name" value="Substrate Binding Domain Of DNAk, Chain A, domain 1"/>
    <property type="match status" value="1"/>
</dbReference>
<comment type="function">
    <text evidence="1 9">Acts as a chaperone.</text>
</comment>
<accession>W0RM47</accession>
<name>W0RM47_9BACT</name>
<evidence type="ECO:0000256" key="11">
    <source>
        <dbReference type="SAM" id="MobiDB-lite"/>
    </source>
</evidence>
<evidence type="ECO:0000256" key="7">
    <source>
        <dbReference type="ARBA" id="ARBA00023016"/>
    </source>
</evidence>
<evidence type="ECO:0000256" key="5">
    <source>
        <dbReference type="ARBA" id="ARBA00022741"/>
    </source>
</evidence>
<evidence type="ECO:0000313" key="13">
    <source>
        <dbReference type="Proteomes" id="UP000019151"/>
    </source>
</evidence>
<feature type="compositionally biased region" description="Gly residues" evidence="11">
    <location>
        <begin position="607"/>
        <end position="627"/>
    </location>
</feature>
<gene>
    <name evidence="9" type="primary">dnaK</name>
    <name evidence="12" type="ORF">J421_3848</name>
</gene>
<dbReference type="InterPro" id="IPR029047">
    <property type="entry name" value="HSP70_peptide-bd_sf"/>
</dbReference>
<dbReference type="FunFam" id="2.60.34.10:FF:000014">
    <property type="entry name" value="Chaperone protein DnaK HSP70"/>
    <property type="match status" value="1"/>
</dbReference>
<dbReference type="Pfam" id="PF00012">
    <property type="entry name" value="HSP70"/>
    <property type="match status" value="1"/>
</dbReference>
<dbReference type="InterPro" id="IPR043129">
    <property type="entry name" value="ATPase_NBD"/>
</dbReference>
<keyword evidence="5 9" id="KW-0547">Nucleotide-binding</keyword>
<dbReference type="PROSITE" id="PS00297">
    <property type="entry name" value="HSP70_1"/>
    <property type="match status" value="1"/>
</dbReference>
<keyword evidence="7 9" id="KW-0346">Stress response</keyword>
<dbReference type="KEGG" id="gba:J421_3848"/>
<dbReference type="InterPro" id="IPR013126">
    <property type="entry name" value="Hsp_70_fam"/>
</dbReference>
<evidence type="ECO:0000256" key="6">
    <source>
        <dbReference type="ARBA" id="ARBA00022840"/>
    </source>
</evidence>
<dbReference type="OrthoDB" id="9766019at2"/>
<dbReference type="EMBL" id="CP007128">
    <property type="protein sequence ID" value="AHG91385.1"/>
    <property type="molecule type" value="Genomic_DNA"/>
</dbReference>
<organism evidence="12 13">
    <name type="scientific">Gemmatirosa kalamazoonensis</name>
    <dbReference type="NCBI Taxonomy" id="861299"/>
    <lineage>
        <taxon>Bacteria</taxon>
        <taxon>Pseudomonadati</taxon>
        <taxon>Gemmatimonadota</taxon>
        <taxon>Gemmatimonadia</taxon>
        <taxon>Gemmatimonadales</taxon>
        <taxon>Gemmatimonadaceae</taxon>
        <taxon>Gemmatirosa</taxon>
    </lineage>
</organism>
<dbReference type="PRINTS" id="PR00301">
    <property type="entry name" value="HEATSHOCK70"/>
</dbReference>
<dbReference type="SUPFAM" id="SSF100920">
    <property type="entry name" value="Heat shock protein 70kD (HSP70), peptide-binding domain"/>
    <property type="match status" value="1"/>
</dbReference>
<dbReference type="GO" id="GO:0140662">
    <property type="term" value="F:ATP-dependent protein folding chaperone"/>
    <property type="evidence" value="ECO:0007669"/>
    <property type="project" value="InterPro"/>
</dbReference>
<dbReference type="PROSITE" id="PS01036">
    <property type="entry name" value="HSP70_3"/>
    <property type="match status" value="1"/>
</dbReference>
<evidence type="ECO:0000256" key="8">
    <source>
        <dbReference type="ARBA" id="ARBA00023186"/>
    </source>
</evidence>
<dbReference type="InParanoid" id="W0RM47"/>
<dbReference type="Proteomes" id="UP000019151">
    <property type="component" value="Chromosome"/>
</dbReference>
<dbReference type="NCBIfam" id="TIGR02350">
    <property type="entry name" value="prok_dnaK"/>
    <property type="match status" value="1"/>
</dbReference>
<dbReference type="FunCoup" id="W0RM47">
    <property type="interactions" value="542"/>
</dbReference>
<dbReference type="FunFam" id="3.30.420.40:FF:000020">
    <property type="entry name" value="Chaperone protein HscA homolog"/>
    <property type="match status" value="1"/>
</dbReference>
<protein>
    <recommendedName>
        <fullName evidence="3 9">Chaperone protein DnaK</fullName>
    </recommendedName>
    <alternativeName>
        <fullName evidence="9">HSP70</fullName>
    </alternativeName>
    <alternativeName>
        <fullName evidence="9">Heat shock 70 kDa protein</fullName>
    </alternativeName>
    <alternativeName>
        <fullName evidence="9">Heat shock protein 70</fullName>
    </alternativeName>
</protein>
<dbReference type="Gene3D" id="1.20.1270.10">
    <property type="match status" value="1"/>
</dbReference>
<feature type="region of interest" description="Disordered" evidence="11">
    <location>
        <begin position="591"/>
        <end position="646"/>
    </location>
</feature>